<evidence type="ECO:0000259" key="5">
    <source>
        <dbReference type="Pfam" id="PF00496"/>
    </source>
</evidence>
<dbReference type="GO" id="GO:1904680">
    <property type="term" value="F:peptide transmembrane transporter activity"/>
    <property type="evidence" value="ECO:0007669"/>
    <property type="project" value="TreeGrafter"/>
</dbReference>
<dbReference type="Gene3D" id="3.90.76.10">
    <property type="entry name" value="Dipeptide-binding Protein, Domain 1"/>
    <property type="match status" value="1"/>
</dbReference>
<evidence type="ECO:0000313" key="7">
    <source>
        <dbReference type="Proteomes" id="UP000008555"/>
    </source>
</evidence>
<keyword evidence="4" id="KW-1133">Transmembrane helix</keyword>
<accession>A9KB80</accession>
<name>A9KB80_COXBN</name>
<reference evidence="6 7" key="1">
    <citation type="journal article" date="2009" name="Infect. Immun.">
        <title>Comparative genomics reveal extensive transposon-mediated genomic plasticity and diversity among potential effector proteins within the genus Coxiella.</title>
        <authorList>
            <person name="Beare P.A."/>
            <person name="Unsworth N."/>
            <person name="Andoh M."/>
            <person name="Voth D.E."/>
            <person name="Omsland A."/>
            <person name="Gilk S.D."/>
            <person name="Williams K.P."/>
            <person name="Sobral B.W."/>
            <person name="Kupko J.J.III."/>
            <person name="Porcella S.F."/>
            <person name="Samuel J.E."/>
            <person name="Heinzen R.A."/>
        </authorList>
    </citation>
    <scope>NUCLEOTIDE SEQUENCE [LARGE SCALE GENOMIC DNA]</scope>
    <source>
        <strain evidence="6 7">Dugway 5J108-111</strain>
    </source>
</reference>
<dbReference type="InterPro" id="IPR000914">
    <property type="entry name" value="SBP_5_dom"/>
</dbReference>
<evidence type="ECO:0000313" key="6">
    <source>
        <dbReference type="EMBL" id="ABS77960.1"/>
    </source>
</evidence>
<comment type="similarity">
    <text evidence="1">Belongs to the bacterial solute-binding protein 5 family.</text>
</comment>
<dbReference type="CDD" id="cd08505">
    <property type="entry name" value="PBP2_NikA_DppA_OppA_like_18"/>
    <property type="match status" value="1"/>
</dbReference>
<dbReference type="GO" id="GO:0015833">
    <property type="term" value="P:peptide transport"/>
    <property type="evidence" value="ECO:0007669"/>
    <property type="project" value="TreeGrafter"/>
</dbReference>
<feature type="transmembrane region" description="Helical" evidence="4">
    <location>
        <begin position="697"/>
        <end position="720"/>
    </location>
</feature>
<dbReference type="Pfam" id="PF00496">
    <property type="entry name" value="SBP_bac_5"/>
    <property type="match status" value="1"/>
</dbReference>
<keyword evidence="3" id="KW-0732">Signal</keyword>
<dbReference type="RefSeq" id="WP_011996405.1">
    <property type="nucleotide sequence ID" value="NC_009727.1"/>
</dbReference>
<keyword evidence="4" id="KW-0812">Transmembrane</keyword>
<protein>
    <submittedName>
        <fullName evidence="6">Oligopeptide-binding protein</fullName>
    </submittedName>
</protein>
<dbReference type="SUPFAM" id="SSF53850">
    <property type="entry name" value="Periplasmic binding protein-like II"/>
    <property type="match status" value="1"/>
</dbReference>
<evidence type="ECO:0000256" key="1">
    <source>
        <dbReference type="ARBA" id="ARBA00005695"/>
    </source>
</evidence>
<proteinExistence type="inferred from homology"/>
<dbReference type="Gene3D" id="3.40.190.10">
    <property type="entry name" value="Periplasmic binding protein-like II"/>
    <property type="match status" value="1"/>
</dbReference>
<dbReference type="KEGG" id="cbd:CBUD_0093"/>
<dbReference type="InterPro" id="IPR039424">
    <property type="entry name" value="SBP_5"/>
</dbReference>
<dbReference type="Proteomes" id="UP000008555">
    <property type="component" value="Chromosome"/>
</dbReference>
<dbReference type="AlphaFoldDB" id="A9KB80"/>
<dbReference type="PANTHER" id="PTHR30290">
    <property type="entry name" value="PERIPLASMIC BINDING COMPONENT OF ABC TRANSPORTER"/>
    <property type="match status" value="1"/>
</dbReference>
<evidence type="ECO:0000256" key="3">
    <source>
        <dbReference type="ARBA" id="ARBA00022729"/>
    </source>
</evidence>
<dbReference type="EMBL" id="CP000733">
    <property type="protein sequence ID" value="ABS77960.1"/>
    <property type="molecule type" value="Genomic_DNA"/>
</dbReference>
<sequence length="744" mass="85443">MTGISDATFSKKKTLGPLIVALCLLYTGGLASVLNNPHKKEGAHNVRYAAIVGFPKSLDPARAYSSDEIEIIAQIYEAPLQYHYLKRPYQLIPLTARTMPIVSYYDRNWNKLPANPNPSKIGYSVYEIAIKSGIYYQAHPAFAKNKRGNYLYLNLNRRPIRGIRNLMDFPKVGTRELTAADYVYEIKRLASPNVHSPIFGLMSKYIVGFSDYSAELQKKIRHQNGSQFLDLRRYPLAGVKIIDRYHYRIVLKGVYPQFKYWLAMTFFAPIPWEADAFYSQQVLIDKNITLDFYPVGTGPYRLVENNPHKQIVLVKNPNFHGEWYPSEGEPGDLKAGYLKAAEKPMPFINKIVFTLEKESIPRWNKFLQGYYDKSGISPESFDQAIAMDREGKPYLTPELIRMGVQLQTTVVPGIFYIGFNMLDTVVGGYSEKKKKLRQAIAIALDYEEFISIFHNGRGIPAQGPIAPRIFGYVDGAEGINPYVYEWFDEKPKRRSLTQAKRLLAEAGYPGGVDPKTGKSLILNYDVATTGGPDDRARFDWIRKQFAKLGITLNIRATLYNRFREKVQTGKAQIFSWGWLADYPDPENFLFLLYSPNGKVKYGGENATNYSNPKVDELFEEIRTLPDGPERQEKINQLVAIVREDAPWIFGMHPINFTLSHQWNEPAKLHGIANNTLKYERIDPEKRAKLQEEWNQPVIWPLLVIIALLIVLFIPLMITYWRRERRPTVTITSFPRKRESRDKSD</sequence>
<evidence type="ECO:0000256" key="2">
    <source>
        <dbReference type="ARBA" id="ARBA00022448"/>
    </source>
</evidence>
<dbReference type="HOGENOM" id="CLU_017028_6_0_6"/>
<organism evidence="6 7">
    <name type="scientific">Coxiella burnetii (strain Dugway 5J108-111)</name>
    <dbReference type="NCBI Taxonomy" id="434922"/>
    <lineage>
        <taxon>Bacteria</taxon>
        <taxon>Pseudomonadati</taxon>
        <taxon>Pseudomonadota</taxon>
        <taxon>Gammaproteobacteria</taxon>
        <taxon>Legionellales</taxon>
        <taxon>Coxiellaceae</taxon>
        <taxon>Coxiella</taxon>
    </lineage>
</organism>
<feature type="domain" description="Solute-binding protein family 5" evidence="5">
    <location>
        <begin position="176"/>
        <end position="598"/>
    </location>
</feature>
<keyword evidence="2" id="KW-0813">Transport</keyword>
<keyword evidence="4" id="KW-0472">Membrane</keyword>
<evidence type="ECO:0000256" key="4">
    <source>
        <dbReference type="SAM" id="Phobius"/>
    </source>
</evidence>
<dbReference type="Gene3D" id="3.10.105.10">
    <property type="entry name" value="Dipeptide-binding Protein, Domain 3"/>
    <property type="match status" value="1"/>
</dbReference>
<dbReference type="PANTHER" id="PTHR30290:SF9">
    <property type="entry name" value="OLIGOPEPTIDE-BINDING PROTEIN APPA"/>
    <property type="match status" value="1"/>
</dbReference>
<gene>
    <name evidence="6" type="primary">oppA</name>
    <name evidence="6" type="ordered locus">CBUD_0093</name>
</gene>